<evidence type="ECO:0000313" key="2">
    <source>
        <dbReference type="Proteomes" id="UP000193467"/>
    </source>
</evidence>
<evidence type="ECO:0000313" key="1">
    <source>
        <dbReference type="EMBL" id="ORY76915.1"/>
    </source>
</evidence>
<keyword evidence="2" id="KW-1185">Reference proteome</keyword>
<comment type="caution">
    <text evidence="1">The sequence shown here is derived from an EMBL/GenBank/DDBJ whole genome shotgun (WGS) entry which is preliminary data.</text>
</comment>
<dbReference type="Proteomes" id="UP000193467">
    <property type="component" value="Unassembled WGS sequence"/>
</dbReference>
<proteinExistence type="predicted"/>
<gene>
    <name evidence="1" type="ORF">BCR35DRAFT_332724</name>
</gene>
<dbReference type="AlphaFoldDB" id="A0A1Y2F1S6"/>
<accession>A0A1Y2F1S6</accession>
<dbReference type="EMBL" id="MCGR01000033">
    <property type="protein sequence ID" value="ORY76915.1"/>
    <property type="molecule type" value="Genomic_DNA"/>
</dbReference>
<name>A0A1Y2F1S6_9BASI</name>
<protein>
    <submittedName>
        <fullName evidence="1">Uncharacterized protein</fullName>
    </submittedName>
</protein>
<dbReference type="InParanoid" id="A0A1Y2F1S6"/>
<organism evidence="1 2">
    <name type="scientific">Leucosporidium creatinivorum</name>
    <dbReference type="NCBI Taxonomy" id="106004"/>
    <lineage>
        <taxon>Eukaryota</taxon>
        <taxon>Fungi</taxon>
        <taxon>Dikarya</taxon>
        <taxon>Basidiomycota</taxon>
        <taxon>Pucciniomycotina</taxon>
        <taxon>Microbotryomycetes</taxon>
        <taxon>Leucosporidiales</taxon>
        <taxon>Leucosporidium</taxon>
    </lineage>
</organism>
<reference evidence="1 2" key="1">
    <citation type="submission" date="2016-07" db="EMBL/GenBank/DDBJ databases">
        <title>Pervasive Adenine N6-methylation of Active Genes in Fungi.</title>
        <authorList>
            <consortium name="DOE Joint Genome Institute"/>
            <person name="Mondo S.J."/>
            <person name="Dannebaum R.O."/>
            <person name="Kuo R.C."/>
            <person name="Labutti K."/>
            <person name="Haridas S."/>
            <person name="Kuo A."/>
            <person name="Salamov A."/>
            <person name="Ahrendt S.R."/>
            <person name="Lipzen A."/>
            <person name="Sullivan W."/>
            <person name="Andreopoulos W.B."/>
            <person name="Clum A."/>
            <person name="Lindquist E."/>
            <person name="Daum C."/>
            <person name="Ramamoorthy G.K."/>
            <person name="Gryganskyi A."/>
            <person name="Culley D."/>
            <person name="Magnuson J.K."/>
            <person name="James T.Y."/>
            <person name="O'Malley M.A."/>
            <person name="Stajich J.E."/>
            <person name="Spatafora J.W."/>
            <person name="Visel A."/>
            <person name="Grigoriev I.V."/>
        </authorList>
    </citation>
    <scope>NUCLEOTIDE SEQUENCE [LARGE SCALE GENOMIC DNA]</scope>
    <source>
        <strain evidence="1 2">62-1032</strain>
    </source>
</reference>
<sequence>MEQLLHQHFATTRISDLINEPSNPPSNVQTTELISKSLIFVALYRLPQPFFKSSAHEAEWDHSARDAEAKLGSMRRAHEADEMGMVVEKREGLWRHIFASIDRRRPITVTLGLAPSSTRAQLYDSRLGVSPPVTLKLNDSPPLGSRKALHHSTRASIVSLPPPHRRRSFQPVSSCSLSLSLVLAQLKLAFSVISSPRPERPSSTTLSFVSATQAFASLAQVVLAAKDYFEVTGIR</sequence>